<gene>
    <name evidence="1" type="ORF">ENUP19_0136G0013</name>
</gene>
<evidence type="ECO:0008006" key="3">
    <source>
        <dbReference type="Google" id="ProtNLM"/>
    </source>
</evidence>
<evidence type="ECO:0000313" key="1">
    <source>
        <dbReference type="EMBL" id="GAB1223177.1"/>
    </source>
</evidence>
<keyword evidence="2" id="KW-1185">Reference proteome</keyword>
<comment type="caution">
    <text evidence="1">The sequence shown here is derived from an EMBL/GenBank/DDBJ whole genome shotgun (WGS) entry which is preliminary data.</text>
</comment>
<dbReference type="Proteomes" id="UP001628156">
    <property type="component" value="Unassembled WGS sequence"/>
</dbReference>
<name>A0ABQ0DJZ3_9EUKA</name>
<sequence length="868" mass="101198">MKQLDMVYLMKVSLHVKDMNDIQNIEMINKKCGNSIHSLKVNPWFTTEKDVNQFCRRFNPPTCNCNLLPVDETIIMKAENIINYKLDYFVKQILENDQNDPFNQEELNMTEEEKERLIKIIQKVVSMICFSYVSDEMIGIIIQNMKKGIKIRSNEMFAKKFDKIFDTMKIDESLYPSEIIFVGNEDGRWIKNPEKKNIIMYYYCQLTNDMLMNIPKSIQVYSTRIIIPETNNESNIKSIRTSVDLLCSNVTPNNDLLFKGSVNIRVNTNDINNEESRKKVYQIINNLYANSLTIYDNRIGMFGQNEKLTVFEVSQLPECINHISILPSNSKLIMNNKHIEYLEMSGQRSSLELHYINNLKQLKLHGNEIKINEMNEEQRITTNKRRYWKEIQENITTFQNLEEIQLVSCSNLNINLVANKLKNIEIVNCRECQISVKTESIERMKLERNKLTQFKITTNKSPDICIKECENFKTEIESKNEQDIDIIEGNNIEVKTKGNEKCNSLKVVDSTINEIDVKPKKVFFKSNEEYIKVPLKEAEEIYIVSMNDYIFEELFDKCKKLYIDECENCQFIVKKNAINEMKITRCKNTEITGKLDNLDEITTIDNEGCSIPETKKNIKEDREIIDMNNEKKDIEIETYKKHVIIRNANDSRIKIQSDINSDITIENSVDIIIEGEYEEYGNIQFNNCKSSNHTQCISEKTISKIGCAKTILINKFENNYFRINKIKNSLEVIDSNVGITVSSMDFNSIIDTIHIENSELYSSTSIESCNKATIINSTEIHSIIQHCKDELILKRVNDIRFTMDEDLKKVEMEECNLIEVVNDVKGKEVKLIKCHNMKIVDTSNSIKQIECDNVKVITEQQNEMMGRF</sequence>
<evidence type="ECO:0000313" key="2">
    <source>
        <dbReference type="Proteomes" id="UP001628156"/>
    </source>
</evidence>
<reference evidence="1 2" key="1">
    <citation type="journal article" date="2019" name="PLoS Negl. Trop. Dis.">
        <title>Whole genome sequencing of Entamoeba nuttalli reveals mammalian host-related molecular signatures and a novel octapeptide-repeat surface protein.</title>
        <authorList>
            <person name="Tanaka M."/>
            <person name="Makiuchi T."/>
            <person name="Komiyama T."/>
            <person name="Shiina T."/>
            <person name="Osaki K."/>
            <person name="Tachibana H."/>
        </authorList>
    </citation>
    <scope>NUCLEOTIDE SEQUENCE [LARGE SCALE GENOMIC DNA]</scope>
    <source>
        <strain evidence="1 2">P19-061405</strain>
    </source>
</reference>
<accession>A0ABQ0DJZ3</accession>
<dbReference type="EMBL" id="BAAFRS010000136">
    <property type="protein sequence ID" value="GAB1223177.1"/>
    <property type="molecule type" value="Genomic_DNA"/>
</dbReference>
<organism evidence="1 2">
    <name type="scientific">Entamoeba nuttalli</name>
    <dbReference type="NCBI Taxonomy" id="412467"/>
    <lineage>
        <taxon>Eukaryota</taxon>
        <taxon>Amoebozoa</taxon>
        <taxon>Evosea</taxon>
        <taxon>Archamoebae</taxon>
        <taxon>Mastigamoebida</taxon>
        <taxon>Entamoebidae</taxon>
        <taxon>Entamoeba</taxon>
    </lineage>
</organism>
<protein>
    <recommendedName>
        <fullName evidence="3">Leucine-rich repeat containing protein</fullName>
    </recommendedName>
</protein>
<proteinExistence type="predicted"/>